<keyword evidence="8" id="KW-1185">Reference proteome</keyword>
<accession>A0A1L4CXE8</accession>
<sequence>MENLLIANKINKYILEKKSYENRNIFKKIKLYFKKNYIKKYILKNCTLQLNKGESIAILGRNGAGKSTLIKILTGITIPSSGDLIVCQSKPHLRESHFLKNIGVVFGHKNSLVWDLPLIDSLILHKIIYNIDEAQYYKKLNYLLDILNLSECMESKVKFMSLGQRVKSNILMNLLHSPALVFLDEPTIGVDIESKNQIREFINYEKQHNKTSFIMTSHDSTDIENCSDYIHVLSNGEIAFSEKTFETKNTYKNKTQIIVKKLNINKEIFNPILKNNDIIFKETINSYKLTIPKENERETLNFLLANNIVSFEIKAMTFEDIIADMFNIAANFNNEEEFEYE</sequence>
<keyword evidence="3" id="KW-0536">Nodulation</keyword>
<dbReference type="SMART" id="SM00382">
    <property type="entry name" value="AAA"/>
    <property type="match status" value="1"/>
</dbReference>
<evidence type="ECO:0000256" key="5">
    <source>
        <dbReference type="ARBA" id="ARBA00022840"/>
    </source>
</evidence>
<feature type="domain" description="ABC transporter" evidence="6">
    <location>
        <begin position="20"/>
        <end position="260"/>
    </location>
</feature>
<dbReference type="PANTHER" id="PTHR42711">
    <property type="entry name" value="ABC TRANSPORTER ATP-BINDING PROTEIN"/>
    <property type="match status" value="1"/>
</dbReference>
<dbReference type="KEGG" id="saqi:AXG55_01190"/>
<evidence type="ECO:0000313" key="8">
    <source>
        <dbReference type="Proteomes" id="UP000184731"/>
    </source>
</evidence>
<dbReference type="PROSITE" id="PS50893">
    <property type="entry name" value="ABC_TRANSPORTER_2"/>
    <property type="match status" value="1"/>
</dbReference>
<organism evidence="7 8">
    <name type="scientific">Silvanigrella aquatica</name>
    <dbReference type="NCBI Taxonomy" id="1915309"/>
    <lineage>
        <taxon>Bacteria</taxon>
        <taxon>Pseudomonadati</taxon>
        <taxon>Bdellovibrionota</taxon>
        <taxon>Oligoflexia</taxon>
        <taxon>Silvanigrellales</taxon>
        <taxon>Silvanigrellaceae</taxon>
        <taxon>Silvanigrella</taxon>
    </lineage>
</organism>
<keyword evidence="4" id="KW-0547">Nucleotide-binding</keyword>
<dbReference type="AlphaFoldDB" id="A0A1L4CXE8"/>
<dbReference type="GO" id="GO:0005524">
    <property type="term" value="F:ATP binding"/>
    <property type="evidence" value="ECO:0007669"/>
    <property type="project" value="UniProtKB-KW"/>
</dbReference>
<dbReference type="InterPro" id="IPR050763">
    <property type="entry name" value="ABC_transporter_ATP-binding"/>
</dbReference>
<evidence type="ECO:0000256" key="2">
    <source>
        <dbReference type="ARBA" id="ARBA00022448"/>
    </source>
</evidence>
<evidence type="ECO:0000256" key="3">
    <source>
        <dbReference type="ARBA" id="ARBA00022458"/>
    </source>
</evidence>
<dbReference type="STRING" id="1915309.AXG55_01190"/>
<dbReference type="PANTHER" id="PTHR42711:SF5">
    <property type="entry name" value="ABC TRANSPORTER ATP-BINDING PROTEIN NATA"/>
    <property type="match status" value="1"/>
</dbReference>
<evidence type="ECO:0000313" key="7">
    <source>
        <dbReference type="EMBL" id="APJ02620.1"/>
    </source>
</evidence>
<keyword evidence="2" id="KW-0813">Transport</keyword>
<evidence type="ECO:0000256" key="4">
    <source>
        <dbReference type="ARBA" id="ARBA00022741"/>
    </source>
</evidence>
<dbReference type="Gene3D" id="3.40.50.300">
    <property type="entry name" value="P-loop containing nucleotide triphosphate hydrolases"/>
    <property type="match status" value="1"/>
</dbReference>
<evidence type="ECO:0000259" key="6">
    <source>
        <dbReference type="PROSITE" id="PS50893"/>
    </source>
</evidence>
<dbReference type="Pfam" id="PF00005">
    <property type="entry name" value="ABC_tran"/>
    <property type="match status" value="1"/>
</dbReference>
<gene>
    <name evidence="7" type="ORF">AXG55_01190</name>
</gene>
<dbReference type="InterPro" id="IPR027417">
    <property type="entry name" value="P-loop_NTPase"/>
</dbReference>
<keyword evidence="5" id="KW-0067">ATP-binding</keyword>
<evidence type="ECO:0000256" key="1">
    <source>
        <dbReference type="ARBA" id="ARBA00005417"/>
    </source>
</evidence>
<dbReference type="InterPro" id="IPR003593">
    <property type="entry name" value="AAA+_ATPase"/>
</dbReference>
<reference evidence="7 8" key="1">
    <citation type="submission" date="2016-10" db="EMBL/GenBank/DDBJ databases">
        <title>Silvanigrella aquatica sp. nov., isolated from a freshwater lake located in the Black Forest, Germany, description of Silvanigrellaceae fam. nov., Silvanigrellales ord. nov., reclassification of the order Bdellovibrionales in the class Oligoflexia, reclassification of the families Bacteriovoracaceae and Halobacteriovoraceae in the new order Bacteriovoracales ord. nov., and reclassification of the family Pseudobacteriovoracaceae in the order Oligoflexiales.</title>
        <authorList>
            <person name="Hahn M.W."/>
            <person name="Schmidt J."/>
            <person name="Koll U."/>
            <person name="Rohde M."/>
            <person name="Verbag S."/>
            <person name="Pitt A."/>
            <person name="Nakai R."/>
            <person name="Naganuma T."/>
            <person name="Lang E."/>
        </authorList>
    </citation>
    <scope>NUCLEOTIDE SEQUENCE [LARGE SCALE GENOMIC DNA]</scope>
    <source>
        <strain evidence="7 8">MWH-Nonnen-W8red</strain>
    </source>
</reference>
<dbReference type="EMBL" id="CP017834">
    <property type="protein sequence ID" value="APJ02620.1"/>
    <property type="molecule type" value="Genomic_DNA"/>
</dbReference>
<dbReference type="GO" id="GO:0016887">
    <property type="term" value="F:ATP hydrolysis activity"/>
    <property type="evidence" value="ECO:0007669"/>
    <property type="project" value="InterPro"/>
</dbReference>
<protein>
    <recommendedName>
        <fullName evidence="6">ABC transporter domain-containing protein</fullName>
    </recommendedName>
</protein>
<proteinExistence type="inferred from homology"/>
<dbReference type="InterPro" id="IPR003439">
    <property type="entry name" value="ABC_transporter-like_ATP-bd"/>
</dbReference>
<name>A0A1L4CXE8_9BACT</name>
<dbReference type="RefSeq" id="WP_233231288.1">
    <property type="nucleotide sequence ID" value="NZ_CP017834.1"/>
</dbReference>
<dbReference type="SUPFAM" id="SSF52540">
    <property type="entry name" value="P-loop containing nucleoside triphosphate hydrolases"/>
    <property type="match status" value="1"/>
</dbReference>
<comment type="similarity">
    <text evidence="1">Belongs to the ABC transporter superfamily.</text>
</comment>
<dbReference type="Proteomes" id="UP000184731">
    <property type="component" value="Chromosome"/>
</dbReference>